<dbReference type="GO" id="GO:0000775">
    <property type="term" value="C:chromosome, centromeric region"/>
    <property type="evidence" value="ECO:0007669"/>
    <property type="project" value="EnsemblFungi"/>
</dbReference>
<dbReference type="KEGG" id="tdl:TDEL_0B00800"/>
<evidence type="ECO:0000256" key="6">
    <source>
        <dbReference type="ARBA" id="ARBA00022853"/>
    </source>
</evidence>
<dbReference type="InterPro" id="IPR045145">
    <property type="entry name" value="PTHR15271"/>
</dbReference>
<name>G8ZNL5_TORDE</name>
<dbReference type="SMART" id="SM00320">
    <property type="entry name" value="WD40"/>
    <property type="match status" value="6"/>
</dbReference>
<evidence type="ECO:0000256" key="1">
    <source>
        <dbReference type="ARBA" id="ARBA00004123"/>
    </source>
</evidence>
<feature type="repeat" description="WD" evidence="9">
    <location>
        <begin position="137"/>
        <end position="171"/>
    </location>
</feature>
<dbReference type="GO" id="GO:0006335">
    <property type="term" value="P:DNA replication-dependent chromatin assembly"/>
    <property type="evidence" value="ECO:0007669"/>
    <property type="project" value="EnsemblFungi"/>
</dbReference>
<evidence type="ECO:0000256" key="4">
    <source>
        <dbReference type="ARBA" id="ARBA00022737"/>
    </source>
</evidence>
<evidence type="ECO:0000256" key="9">
    <source>
        <dbReference type="PROSITE-ProRule" id="PRU00221"/>
    </source>
</evidence>
<accession>G8ZNL5</accession>
<feature type="repeat" description="WD" evidence="9">
    <location>
        <begin position="64"/>
        <end position="105"/>
    </location>
</feature>
<evidence type="ECO:0000256" key="7">
    <source>
        <dbReference type="ARBA" id="ARBA00023204"/>
    </source>
</evidence>
<proteinExistence type="inferred from homology"/>
<dbReference type="InterPro" id="IPR036322">
    <property type="entry name" value="WD40_repeat_dom_sf"/>
</dbReference>
<dbReference type="PANTHER" id="PTHR15271">
    <property type="entry name" value="CHROMATIN ASSEMBLY FACTOR 1 SUBUNIT B"/>
    <property type="match status" value="1"/>
</dbReference>
<comment type="subcellular location">
    <subcellularLocation>
        <location evidence="1">Nucleus</location>
    </subcellularLocation>
</comment>
<protein>
    <recommendedName>
        <fullName evidence="11">CAF1B/HIR1 beta-propeller domain-containing protein</fullName>
    </recommendedName>
</protein>
<dbReference type="GeneID" id="11503419"/>
<feature type="repeat" description="WD" evidence="9">
    <location>
        <begin position="172"/>
        <end position="213"/>
    </location>
</feature>
<dbReference type="InterPro" id="IPR001680">
    <property type="entry name" value="WD40_rpt"/>
</dbReference>
<keyword evidence="8" id="KW-0539">Nucleus</keyword>
<keyword evidence="5" id="KW-0227">DNA damage</keyword>
<dbReference type="GO" id="GO:0005829">
    <property type="term" value="C:cytosol"/>
    <property type="evidence" value="ECO:0007669"/>
    <property type="project" value="EnsemblFungi"/>
</dbReference>
<keyword evidence="7" id="KW-0234">DNA repair</keyword>
<dbReference type="PANTHER" id="PTHR15271:SF4">
    <property type="entry name" value="CHROMATIN ASSEMBLY FACTOR 1 SUBUNIT B"/>
    <property type="match status" value="1"/>
</dbReference>
<gene>
    <name evidence="12" type="primary">TDEL0B00800</name>
    <name evidence="12" type="ORF">TDEL_0B00800</name>
</gene>
<dbReference type="InterPro" id="IPR055410">
    <property type="entry name" value="Beta-prop_CAF1B_HIR1"/>
</dbReference>
<comment type="similarity">
    <text evidence="2">Belongs to the WD repeat HIR1 family.</text>
</comment>
<keyword evidence="13" id="KW-1185">Reference proteome</keyword>
<organism evidence="12 13">
    <name type="scientific">Torulaspora delbrueckii</name>
    <name type="common">Yeast</name>
    <name type="synonym">Candida colliculosa</name>
    <dbReference type="NCBI Taxonomy" id="4950"/>
    <lineage>
        <taxon>Eukaryota</taxon>
        <taxon>Fungi</taxon>
        <taxon>Dikarya</taxon>
        <taxon>Ascomycota</taxon>
        <taxon>Saccharomycotina</taxon>
        <taxon>Saccharomycetes</taxon>
        <taxon>Saccharomycetales</taxon>
        <taxon>Saccharomycetaceae</taxon>
        <taxon>Torulaspora</taxon>
    </lineage>
</organism>
<evidence type="ECO:0000256" key="5">
    <source>
        <dbReference type="ARBA" id="ARBA00022763"/>
    </source>
</evidence>
<dbReference type="RefSeq" id="XP_003679420.1">
    <property type="nucleotide sequence ID" value="XM_003679372.1"/>
</dbReference>
<dbReference type="GO" id="GO:0000786">
    <property type="term" value="C:nucleosome"/>
    <property type="evidence" value="ECO:0007669"/>
    <property type="project" value="EnsemblFungi"/>
</dbReference>
<keyword evidence="3 9" id="KW-0853">WD repeat</keyword>
<dbReference type="HOGENOM" id="CLU_010127_0_0_1"/>
<dbReference type="GO" id="GO:0033186">
    <property type="term" value="C:CAF-1 complex"/>
    <property type="evidence" value="ECO:0007669"/>
    <property type="project" value="EnsemblFungi"/>
</dbReference>
<dbReference type="InParanoid" id="G8ZNL5"/>
<dbReference type="Proteomes" id="UP000005627">
    <property type="component" value="Chromosome 2"/>
</dbReference>
<feature type="domain" description="CAF1B/HIR1 beta-propeller" evidence="11">
    <location>
        <begin position="6"/>
        <end position="407"/>
    </location>
</feature>
<dbReference type="AlphaFoldDB" id="G8ZNL5"/>
<dbReference type="OrthoDB" id="71227at2759"/>
<dbReference type="GO" id="GO:0042393">
    <property type="term" value="F:histone binding"/>
    <property type="evidence" value="ECO:0007669"/>
    <property type="project" value="EnsemblFungi"/>
</dbReference>
<dbReference type="FunCoup" id="G8ZNL5">
    <property type="interactions" value="892"/>
</dbReference>
<evidence type="ECO:0000256" key="3">
    <source>
        <dbReference type="ARBA" id="ARBA00022574"/>
    </source>
</evidence>
<sequence length="475" mass="53479">MEASNLQIYWHESQPIYSLCFQPNQEGKPRLFTAGGDNRIRAWQLNFDEPSKTKIDTIDYLSSLTQHEQAVNVVRFNHRGDTLATAGDDGQLLLWKINETKEKQFGVSDAEFEEFNETWSVWKRLRSNGSGIGAYEVYDMAWSPKDDYIVTGSMDNAIRVFHVATGECVAHMTDHNHYTQGVAWDPLDQLILSQSADRAVNVYEIIRDQDAESKLQLKLKNKIMKCELPQRHKETDQLNLSNTKLSFLFHNETLPSFFRRPAISPCGSLICIPAGILKSDTGVESNSLPELNNAVYLYTRAAIKNNLNKPIMCLPFLKKPATVISFNPNFYKLSDNTKSYLKLPYKLVFAVATSNEVLIYDTESVKPLAIIGNLHYTPLTDLAWKQDGSLLMVSSTDGFCSYISIQPSTLGEKITPQIAESIGSSEKTDIPSTSPAKTSIINLLPVKRKNTSKSEPESGKQKDKRRVQPTLINIE</sequence>
<dbReference type="GO" id="GO:0005634">
    <property type="term" value="C:nucleus"/>
    <property type="evidence" value="ECO:0007669"/>
    <property type="project" value="UniProtKB-SubCell"/>
</dbReference>
<evidence type="ECO:0000259" key="11">
    <source>
        <dbReference type="Pfam" id="PF24105"/>
    </source>
</evidence>
<dbReference type="SUPFAM" id="SSF50978">
    <property type="entry name" value="WD40 repeat-like"/>
    <property type="match status" value="1"/>
</dbReference>
<feature type="compositionally biased region" description="Basic and acidic residues" evidence="10">
    <location>
        <begin position="452"/>
        <end position="461"/>
    </location>
</feature>
<dbReference type="PROSITE" id="PS50294">
    <property type="entry name" value="WD_REPEATS_REGION"/>
    <property type="match status" value="1"/>
</dbReference>
<dbReference type="GO" id="GO:0006281">
    <property type="term" value="P:DNA repair"/>
    <property type="evidence" value="ECO:0007669"/>
    <property type="project" value="UniProtKB-KW"/>
</dbReference>
<evidence type="ECO:0000256" key="10">
    <source>
        <dbReference type="SAM" id="MobiDB-lite"/>
    </source>
</evidence>
<feature type="region of interest" description="Disordered" evidence="10">
    <location>
        <begin position="422"/>
        <end position="475"/>
    </location>
</feature>
<keyword evidence="6" id="KW-0156">Chromatin regulator</keyword>
<dbReference type="eggNOG" id="KOG1009">
    <property type="taxonomic scope" value="Eukaryota"/>
</dbReference>
<dbReference type="EMBL" id="HE616743">
    <property type="protein sequence ID" value="CCE90209.1"/>
    <property type="molecule type" value="Genomic_DNA"/>
</dbReference>
<dbReference type="GO" id="GO:0006334">
    <property type="term" value="P:nucleosome assembly"/>
    <property type="evidence" value="ECO:0007669"/>
    <property type="project" value="TreeGrafter"/>
</dbReference>
<evidence type="ECO:0000256" key="2">
    <source>
        <dbReference type="ARBA" id="ARBA00007306"/>
    </source>
</evidence>
<evidence type="ECO:0000313" key="12">
    <source>
        <dbReference type="EMBL" id="CCE90209.1"/>
    </source>
</evidence>
<dbReference type="PROSITE" id="PS50082">
    <property type="entry name" value="WD_REPEATS_2"/>
    <property type="match status" value="3"/>
</dbReference>
<feature type="compositionally biased region" description="Polar residues" evidence="10">
    <location>
        <begin position="422"/>
        <end position="441"/>
    </location>
</feature>
<dbReference type="STRING" id="1076872.G8ZNL5"/>
<evidence type="ECO:0000256" key="8">
    <source>
        <dbReference type="ARBA" id="ARBA00023242"/>
    </source>
</evidence>
<dbReference type="Pfam" id="PF24105">
    <property type="entry name" value="Beta-prop_CAF1B_HIR1"/>
    <property type="match status" value="1"/>
</dbReference>
<evidence type="ECO:0000313" key="13">
    <source>
        <dbReference type="Proteomes" id="UP000005627"/>
    </source>
</evidence>
<reference evidence="12 13" key="1">
    <citation type="journal article" date="2011" name="Proc. Natl. Acad. Sci. U.S.A.">
        <title>Evolutionary erosion of yeast sex chromosomes by mating-type switching accidents.</title>
        <authorList>
            <person name="Gordon J.L."/>
            <person name="Armisen D."/>
            <person name="Proux-Wera E."/>
            <person name="Oheigeartaigh S.S."/>
            <person name="Byrne K.P."/>
            <person name="Wolfe K.H."/>
        </authorList>
    </citation>
    <scope>NUCLEOTIDE SEQUENCE [LARGE SCALE GENOMIC DNA]</scope>
    <source>
        <strain evidence="13">ATCC 10662 / CBS 1146 / NBRC 0425 / NCYC 2629 / NRRL Y-866</strain>
    </source>
</reference>
<keyword evidence="4" id="KW-0677">Repeat</keyword>
<dbReference type="Gene3D" id="2.130.10.10">
    <property type="entry name" value="YVTN repeat-like/Quinoprotein amine dehydrogenase"/>
    <property type="match status" value="2"/>
</dbReference>
<dbReference type="InterPro" id="IPR015943">
    <property type="entry name" value="WD40/YVTN_repeat-like_dom_sf"/>
</dbReference>